<accession>A0CUB6</accession>
<dbReference type="OrthoDB" id="301367at2759"/>
<dbReference type="KEGG" id="ptm:GSPATT00010583001"/>
<keyword evidence="1" id="KW-1133">Transmembrane helix</keyword>
<sequence>MFIIAYALQLNIYLGKIQDPLILPNHTGMLVDIFQDVIDSFKTRRNEQVDLLYVDQPDQANITFNFIRNYNQEKSIVLTQDAIQLDYSQYDVFPMSYASSCQNQYLQKIIFLFIPVLSLHFSLGLYGNSFSITSSLFSLGL</sequence>
<dbReference type="InParanoid" id="A0CUB6"/>
<keyword evidence="1" id="KW-0812">Transmembrane</keyword>
<name>A0CUB6_PARTE</name>
<gene>
    <name evidence="2" type="ORF">GSPATT00010583001</name>
</gene>
<protein>
    <recommendedName>
        <fullName evidence="4">Receptor ligand binding region domain-containing protein</fullName>
    </recommendedName>
</protein>
<dbReference type="AlphaFoldDB" id="A0CUB6"/>
<dbReference type="Proteomes" id="UP000000600">
    <property type="component" value="Unassembled WGS sequence"/>
</dbReference>
<dbReference type="EMBL" id="CT868185">
    <property type="protein sequence ID" value="CAK74383.1"/>
    <property type="molecule type" value="Genomic_DNA"/>
</dbReference>
<evidence type="ECO:0008006" key="4">
    <source>
        <dbReference type="Google" id="ProtNLM"/>
    </source>
</evidence>
<keyword evidence="1" id="KW-0472">Membrane</keyword>
<dbReference type="HOGENOM" id="CLU_1829091_0_0_1"/>
<evidence type="ECO:0000256" key="1">
    <source>
        <dbReference type="SAM" id="Phobius"/>
    </source>
</evidence>
<organism evidence="2 3">
    <name type="scientific">Paramecium tetraurelia</name>
    <dbReference type="NCBI Taxonomy" id="5888"/>
    <lineage>
        <taxon>Eukaryota</taxon>
        <taxon>Sar</taxon>
        <taxon>Alveolata</taxon>
        <taxon>Ciliophora</taxon>
        <taxon>Intramacronucleata</taxon>
        <taxon>Oligohymenophorea</taxon>
        <taxon>Peniculida</taxon>
        <taxon>Parameciidae</taxon>
        <taxon>Paramecium</taxon>
    </lineage>
</organism>
<keyword evidence="3" id="KW-1185">Reference proteome</keyword>
<dbReference type="GeneID" id="5027565"/>
<evidence type="ECO:0000313" key="2">
    <source>
        <dbReference type="EMBL" id="CAK74383.1"/>
    </source>
</evidence>
<evidence type="ECO:0000313" key="3">
    <source>
        <dbReference type="Proteomes" id="UP000000600"/>
    </source>
</evidence>
<dbReference type="RefSeq" id="XP_001441780.1">
    <property type="nucleotide sequence ID" value="XM_001441743.1"/>
</dbReference>
<feature type="transmembrane region" description="Helical" evidence="1">
    <location>
        <begin position="109"/>
        <end position="127"/>
    </location>
</feature>
<reference evidence="2 3" key="1">
    <citation type="journal article" date="2006" name="Nature">
        <title>Global trends of whole-genome duplications revealed by the ciliate Paramecium tetraurelia.</title>
        <authorList>
            <consortium name="Genoscope"/>
            <person name="Aury J.-M."/>
            <person name="Jaillon O."/>
            <person name="Duret L."/>
            <person name="Noel B."/>
            <person name="Jubin C."/>
            <person name="Porcel B.M."/>
            <person name="Segurens B."/>
            <person name="Daubin V."/>
            <person name="Anthouard V."/>
            <person name="Aiach N."/>
            <person name="Arnaiz O."/>
            <person name="Billaut A."/>
            <person name="Beisson J."/>
            <person name="Blanc I."/>
            <person name="Bouhouche K."/>
            <person name="Camara F."/>
            <person name="Duharcourt S."/>
            <person name="Guigo R."/>
            <person name="Gogendeau D."/>
            <person name="Katinka M."/>
            <person name="Keller A.-M."/>
            <person name="Kissmehl R."/>
            <person name="Klotz C."/>
            <person name="Koll F."/>
            <person name="Le Moue A."/>
            <person name="Lepere C."/>
            <person name="Malinsky S."/>
            <person name="Nowacki M."/>
            <person name="Nowak J.K."/>
            <person name="Plattner H."/>
            <person name="Poulain J."/>
            <person name="Ruiz F."/>
            <person name="Serrano V."/>
            <person name="Zagulski M."/>
            <person name="Dessen P."/>
            <person name="Betermier M."/>
            <person name="Weissenbach J."/>
            <person name="Scarpelli C."/>
            <person name="Schachter V."/>
            <person name="Sperling L."/>
            <person name="Meyer E."/>
            <person name="Cohen J."/>
            <person name="Wincker P."/>
        </authorList>
    </citation>
    <scope>NUCLEOTIDE SEQUENCE [LARGE SCALE GENOMIC DNA]</scope>
    <source>
        <strain evidence="2 3">Stock d4-2</strain>
    </source>
</reference>
<proteinExistence type="predicted"/>